<dbReference type="AlphaFoldDB" id="A0A0C4Y9D7"/>
<dbReference type="InterPro" id="IPR021860">
    <property type="entry name" value="Peptidase_S12_Pab87-rel_C"/>
</dbReference>
<feature type="region of interest" description="Disordered" evidence="1">
    <location>
        <begin position="362"/>
        <end position="388"/>
    </location>
</feature>
<feature type="domain" description="Peptidase S12 Pab87-related C-terminal" evidence="3">
    <location>
        <begin position="375"/>
        <end position="470"/>
    </location>
</feature>
<dbReference type="PANTHER" id="PTHR46825">
    <property type="entry name" value="D-ALANYL-D-ALANINE-CARBOXYPEPTIDASE/ENDOPEPTIDASE AMPH"/>
    <property type="match status" value="1"/>
</dbReference>
<dbReference type="PANTHER" id="PTHR46825:SF15">
    <property type="entry name" value="BETA-LACTAMASE-RELATED DOMAIN-CONTAINING PROTEIN"/>
    <property type="match status" value="1"/>
</dbReference>
<dbReference type="GO" id="GO:0008800">
    <property type="term" value="F:beta-lactamase activity"/>
    <property type="evidence" value="ECO:0007669"/>
    <property type="project" value="UniProtKB-EC"/>
</dbReference>
<dbReference type="KEGG" id="cbw:RR42_s0479"/>
<sequence>MLSDFDDLVQASMQEWKVPGLALAVIRDGETVLAKGYGVRDTEASAPVTADTQFLLCSLTKSFTAAGLGLLVDERKLDWTRPVRDYIPEFRLHDAVATERVTVRDLLCHHSGVPRHDWIHSPGDLSMVQILAALRHLEPSRDVREAYQYQNLGYLVAGQIAQRISGQRWEDFTTERLLRPLGFAHFGLSIEALAAAPNHAHPHIMQGDESQRAMLTPIRALPAGGLNACVSDLAKWMRLLIDEGTVDGKPLLSADIVRQMMTPRVHVGRSVFKEVGEFHYGLGLSLEHYRGERKVSHTGSWVGWGNAMTMLPERRIGIAVLTNRAPSAVTELLTYHALDQLCGHKPIDWFDRFRTMRRQALAQQKVDQQARSELRRTGTTPSHPLDDYAGEYEHPAYGRIGITKENNALAWRWRGMSGQLEHRHYDVFVTPDKPAEIHPDNLALSFGYDREGNIDRICAPLEPMVADIVFRRAAGGDVLDPAFRALCAGSFMHGMQEISVTLDAAGQLSLRIDERQSWPLRPFDRRTFDLEGLQGYRVAFRRPSPDIVDAVIFYQPDGTFLALRQAVPA</sequence>
<dbReference type="SUPFAM" id="SSF56601">
    <property type="entry name" value="beta-lactamase/transpeptidase-like"/>
    <property type="match status" value="1"/>
</dbReference>
<dbReference type="InterPro" id="IPR001466">
    <property type="entry name" value="Beta-lactam-related"/>
</dbReference>
<evidence type="ECO:0000259" key="3">
    <source>
        <dbReference type="Pfam" id="PF11954"/>
    </source>
</evidence>
<dbReference type="EMBL" id="CP010537">
    <property type="protein sequence ID" value="AJG22072.1"/>
    <property type="molecule type" value="Genomic_DNA"/>
</dbReference>
<dbReference type="Proteomes" id="UP000031843">
    <property type="component" value="Chromosome secondary"/>
</dbReference>
<evidence type="ECO:0000256" key="1">
    <source>
        <dbReference type="SAM" id="MobiDB-lite"/>
    </source>
</evidence>
<reference evidence="4 5" key="1">
    <citation type="journal article" date="2015" name="Genome Announc.">
        <title>Complete Genome Sequence of Cupriavidus basilensis 4G11, Isolated from the Oak Ridge Field Research Center Site.</title>
        <authorList>
            <person name="Ray J."/>
            <person name="Waters R.J."/>
            <person name="Skerker J.M."/>
            <person name="Kuehl J.V."/>
            <person name="Price M.N."/>
            <person name="Huang J."/>
            <person name="Chakraborty R."/>
            <person name="Arkin A.P."/>
            <person name="Deutschbauer A."/>
        </authorList>
    </citation>
    <scope>NUCLEOTIDE SEQUENCE [LARGE SCALE GENOMIC DNA]</scope>
    <source>
        <strain evidence="4">4G11</strain>
    </source>
</reference>
<evidence type="ECO:0000313" key="5">
    <source>
        <dbReference type="Proteomes" id="UP000031843"/>
    </source>
</evidence>
<accession>A0A0C4Y9D7</accession>
<dbReference type="Pfam" id="PF11954">
    <property type="entry name" value="DUF3471"/>
    <property type="match status" value="1"/>
</dbReference>
<dbReference type="InterPro" id="IPR012338">
    <property type="entry name" value="Beta-lactam/transpept-like"/>
</dbReference>
<keyword evidence="5" id="KW-1185">Reference proteome</keyword>
<dbReference type="InterPro" id="IPR050491">
    <property type="entry name" value="AmpC-like"/>
</dbReference>
<feature type="domain" description="Beta-lactamase-related" evidence="2">
    <location>
        <begin position="5"/>
        <end position="330"/>
    </location>
</feature>
<gene>
    <name evidence="4" type="ORF">RR42_s0479</name>
</gene>
<evidence type="ECO:0000259" key="2">
    <source>
        <dbReference type="Pfam" id="PF00144"/>
    </source>
</evidence>
<dbReference type="RefSeq" id="WP_043353343.1">
    <property type="nucleotide sequence ID" value="NZ_CP010537.1"/>
</dbReference>
<protein>
    <submittedName>
        <fullName evidence="4">Beta-lactamase</fullName>
        <ecNumber evidence="4">3.5.2.6</ecNumber>
    </submittedName>
</protein>
<keyword evidence="4" id="KW-0378">Hydrolase</keyword>
<proteinExistence type="predicted"/>
<dbReference type="STRING" id="68895.RR42_s0479"/>
<dbReference type="EC" id="3.5.2.6" evidence="4"/>
<organism evidence="4 5">
    <name type="scientific">Cupriavidus basilensis</name>
    <dbReference type="NCBI Taxonomy" id="68895"/>
    <lineage>
        <taxon>Bacteria</taxon>
        <taxon>Pseudomonadati</taxon>
        <taxon>Pseudomonadota</taxon>
        <taxon>Betaproteobacteria</taxon>
        <taxon>Burkholderiales</taxon>
        <taxon>Burkholderiaceae</taxon>
        <taxon>Cupriavidus</taxon>
    </lineage>
</organism>
<dbReference type="Gene3D" id="2.40.128.600">
    <property type="match status" value="1"/>
</dbReference>
<evidence type="ECO:0000313" key="4">
    <source>
        <dbReference type="EMBL" id="AJG22072.1"/>
    </source>
</evidence>
<dbReference type="OrthoDB" id="9801061at2"/>
<name>A0A0C4Y9D7_9BURK</name>
<dbReference type="Gene3D" id="3.40.710.10">
    <property type="entry name" value="DD-peptidase/beta-lactamase superfamily"/>
    <property type="match status" value="1"/>
</dbReference>
<dbReference type="Pfam" id="PF00144">
    <property type="entry name" value="Beta-lactamase"/>
    <property type="match status" value="1"/>
</dbReference>